<keyword evidence="2" id="KW-1185">Reference proteome</keyword>
<proteinExistence type="predicted"/>
<reference evidence="1" key="1">
    <citation type="submission" date="2024-01" db="EMBL/GenBank/DDBJ databases">
        <title>The diversity of rhizobia nodulating Mimosa spp. in eleven states of Brazil covering several biomes is determined by host plant, location, and edaphic factors.</title>
        <authorList>
            <person name="Rouws L."/>
            <person name="Barauna A."/>
            <person name="Beukes C."/>
            <person name="De Faria S.M."/>
            <person name="Gross E."/>
            <person name="Dos Reis Junior F.B."/>
            <person name="Simon M."/>
            <person name="Maluk M."/>
            <person name="Odee D.W."/>
            <person name="Kenicer G."/>
            <person name="Young J.P.W."/>
            <person name="Reis V.M."/>
            <person name="Zilli J."/>
            <person name="James E.K."/>
        </authorList>
    </citation>
    <scope>NUCLEOTIDE SEQUENCE</scope>
    <source>
        <strain evidence="1">JPY452</strain>
    </source>
</reference>
<protein>
    <submittedName>
        <fullName evidence="1">Uncharacterized protein</fullName>
    </submittedName>
</protein>
<organism evidence="1 2">
    <name type="scientific">Paraburkholderia unamae</name>
    <dbReference type="NCBI Taxonomy" id="219649"/>
    <lineage>
        <taxon>Bacteria</taxon>
        <taxon>Pseudomonadati</taxon>
        <taxon>Pseudomonadota</taxon>
        <taxon>Betaproteobacteria</taxon>
        <taxon>Burkholderiales</taxon>
        <taxon>Burkholderiaceae</taxon>
        <taxon>Paraburkholderia</taxon>
    </lineage>
</organism>
<sequence length="208" mass="23079">MLGAAVSRTYHDRFSHGLFVGNALVKPTISKQQRITIEEFVVEFLTKHGPSTLKQMKPACKAAGISASGLRSRLTFMSADRSIKREIISSYRGRPLYTYALPVQTIRADKPVGVFNARKQLLQWQEAASNAYGRKLTYVDRLERQQVEGYYDAEHGDGIDVEARDPGREDDAHQTRDQEIAGAAIHVAASWMAGPLRATSRIESGVST</sequence>
<gene>
    <name evidence="1" type="ORF">VSR83_12100</name>
</gene>
<evidence type="ECO:0000313" key="1">
    <source>
        <dbReference type="EMBL" id="MEM5400825.1"/>
    </source>
</evidence>
<evidence type="ECO:0000313" key="2">
    <source>
        <dbReference type="Proteomes" id="UP001392318"/>
    </source>
</evidence>
<comment type="caution">
    <text evidence="1">The sequence shown here is derived from an EMBL/GenBank/DDBJ whole genome shotgun (WGS) entry which is preliminary data.</text>
</comment>
<name>A0ACC6RGM3_9BURK</name>
<dbReference type="EMBL" id="JAYMRU010000007">
    <property type="protein sequence ID" value="MEM5400825.1"/>
    <property type="molecule type" value="Genomic_DNA"/>
</dbReference>
<dbReference type="Proteomes" id="UP001392318">
    <property type="component" value="Unassembled WGS sequence"/>
</dbReference>
<accession>A0ACC6RGM3</accession>